<name>A0A409V6Z6_MYTGA</name>
<dbReference type="Proteomes" id="UP000266721">
    <property type="component" value="Unassembled WGS sequence"/>
</dbReference>
<organism evidence="1 2">
    <name type="scientific">Mytilus galloprovincialis</name>
    <name type="common">Mediterranean mussel</name>
    <dbReference type="NCBI Taxonomy" id="29158"/>
    <lineage>
        <taxon>Eukaryota</taxon>
        <taxon>Metazoa</taxon>
        <taxon>Spiralia</taxon>
        <taxon>Lophotrochozoa</taxon>
        <taxon>Mollusca</taxon>
        <taxon>Bivalvia</taxon>
        <taxon>Autobranchia</taxon>
        <taxon>Pteriomorphia</taxon>
        <taxon>Mytilida</taxon>
        <taxon>Mytiloidea</taxon>
        <taxon>Mytilidae</taxon>
        <taxon>Mytilinae</taxon>
        <taxon>Mytilus</taxon>
    </lineage>
</organism>
<evidence type="ECO:0000313" key="2">
    <source>
        <dbReference type="Proteomes" id="UP000266721"/>
    </source>
</evidence>
<dbReference type="AlphaFoldDB" id="A0A409V6Z6"/>
<feature type="non-terminal residue" evidence="1">
    <location>
        <position position="104"/>
    </location>
</feature>
<gene>
    <name evidence="1" type="ORF">AM593_05655</name>
</gene>
<sequence length="104" mass="11776">LFISAKNSFNCIFWVVNNAEMLLRLIIQTFVMLTVTAQHNLTPTGTSTQSSSYRSGYKPQYAINPPMSNRFSRHICSHTYPPGWVLHRLGGCLNYPSNLHTSQT</sequence>
<keyword evidence="2" id="KW-1185">Reference proteome</keyword>
<dbReference type="EMBL" id="KV602626">
    <property type="protein sequence ID" value="OPL20675.1"/>
    <property type="molecule type" value="Genomic_DNA"/>
</dbReference>
<accession>A0A409V6Z6</accession>
<proteinExistence type="predicted"/>
<reference evidence="1 2" key="1">
    <citation type="journal article" date="2016" name="PLoS ONE">
        <title>A First Insight into the Genome of the Filter-Feeder Mussel Mytilus galloprovincialis.</title>
        <authorList>
            <person name="Murgarella M."/>
            <person name="Puiu D."/>
            <person name="Novoa B."/>
            <person name="Figueras A."/>
            <person name="Posada D."/>
            <person name="Canchaya C."/>
        </authorList>
    </citation>
    <scope>NUCLEOTIDE SEQUENCE [LARGE SCALE GENOMIC DNA]</scope>
    <source>
        <tissue evidence="1">Muscle</tissue>
    </source>
</reference>
<feature type="non-terminal residue" evidence="1">
    <location>
        <position position="1"/>
    </location>
</feature>
<protein>
    <submittedName>
        <fullName evidence="1">Uncharacterized protein</fullName>
    </submittedName>
</protein>
<evidence type="ECO:0000313" key="1">
    <source>
        <dbReference type="EMBL" id="OPL20675.1"/>
    </source>
</evidence>